<evidence type="ECO:0000256" key="8">
    <source>
        <dbReference type="SAM" id="MobiDB-lite"/>
    </source>
</evidence>
<keyword evidence="5 7" id="KW-0456">Lyase</keyword>
<evidence type="ECO:0000256" key="5">
    <source>
        <dbReference type="ARBA" id="ARBA00023239"/>
    </source>
</evidence>
<evidence type="ECO:0000256" key="4">
    <source>
        <dbReference type="ARBA" id="ARBA00022898"/>
    </source>
</evidence>
<dbReference type="PANTHER" id="PTHR11999">
    <property type="entry name" value="GROUP II PYRIDOXAL-5-PHOSPHATE DECARBOXYLASE"/>
    <property type="match status" value="1"/>
</dbReference>
<name>A0A816CGG3_9BILA</name>
<evidence type="ECO:0000313" key="11">
    <source>
        <dbReference type="Proteomes" id="UP000663832"/>
    </source>
</evidence>
<dbReference type="EMBL" id="CAJNOM010001996">
    <property type="protein sequence ID" value="CAF1624273.1"/>
    <property type="molecule type" value="Genomic_DNA"/>
</dbReference>
<dbReference type="AlphaFoldDB" id="A0A816CGG3"/>
<dbReference type="PROSITE" id="PS00392">
    <property type="entry name" value="DDC_GAD_HDC_YDC"/>
    <property type="match status" value="1"/>
</dbReference>
<accession>A0A816CGG3</accession>
<protein>
    <submittedName>
        <fullName evidence="10">Uncharacterized protein</fullName>
    </submittedName>
</protein>
<dbReference type="InterPro" id="IPR015424">
    <property type="entry name" value="PyrdxlP-dep_Trfase"/>
</dbReference>
<dbReference type="InterPro" id="IPR002129">
    <property type="entry name" value="PyrdxlP-dep_de-COase"/>
</dbReference>
<dbReference type="Gene3D" id="3.40.640.10">
    <property type="entry name" value="Type I PLP-dependent aspartate aminotransferase-like (Major domain)"/>
    <property type="match status" value="1"/>
</dbReference>
<sequence>MIDYLRDIRLRPVWRPMPAEIKQAFAQTDLPVKGQSPWQTYNEVHSLVLPYSLGNDHPHFWGYVPGAGSSIGALAEFITGTMNTMSWGGHQSSIYMERQVLSWFKTLMGFPNDDTCSGILVSGTSVATIIALAVARKRFHNRNMKIYYSMDTHSCLIRAAELLNIEKHNLIAVPVNQQHQIDLKALKDAIDPCSCGFIVGTAGTTGTGAIDDLQGLADLCGSRSQELWLHIDGALGAVACCSSRLKPLFAGLERADSLAFDLHKWLSVPYECGCILIRDGHLHKSTFVHHIGSYLTLMDGGLTPITGELFFSDYGLELSRNMKSLKVWMTLKTYGFKQLGHIMEQNVDQAMHFANLIKQHPNDLDTISKPCFTIFMIYLLAHFQASDRQHRYSFEVVNNEYVDKNGNLINDRIPRLKNFFKRRINSYTYTIDVVKAQQLHIPQQLGQQYQDNTNNNGQYQYDNNYYPGR</sequence>
<dbReference type="GO" id="GO:0016831">
    <property type="term" value="F:carboxy-lyase activity"/>
    <property type="evidence" value="ECO:0007669"/>
    <property type="project" value="UniProtKB-KW"/>
</dbReference>
<feature type="region of interest" description="Disordered" evidence="8">
    <location>
        <begin position="448"/>
        <end position="469"/>
    </location>
</feature>
<evidence type="ECO:0000256" key="6">
    <source>
        <dbReference type="PIRSR" id="PIRSR602129-50"/>
    </source>
</evidence>
<dbReference type="InterPro" id="IPR010977">
    <property type="entry name" value="Aromatic_deC"/>
</dbReference>
<keyword evidence="11" id="KW-1185">Reference proteome</keyword>
<dbReference type="GO" id="GO:0030170">
    <property type="term" value="F:pyridoxal phosphate binding"/>
    <property type="evidence" value="ECO:0007669"/>
    <property type="project" value="InterPro"/>
</dbReference>
<dbReference type="InterPro" id="IPR021115">
    <property type="entry name" value="Pyridoxal-P_BS"/>
</dbReference>
<evidence type="ECO:0000256" key="1">
    <source>
        <dbReference type="ARBA" id="ARBA00001933"/>
    </source>
</evidence>
<dbReference type="Proteomes" id="UP000663832">
    <property type="component" value="Unassembled WGS sequence"/>
</dbReference>
<keyword evidence="4 6" id="KW-0663">Pyridoxal phosphate</keyword>
<evidence type="ECO:0000256" key="3">
    <source>
        <dbReference type="ARBA" id="ARBA00022793"/>
    </source>
</evidence>
<gene>
    <name evidence="9" type="ORF">BJG266_LOCUS39322</name>
    <name evidence="10" type="ORF">QVE165_LOCUS56222</name>
</gene>
<organism evidence="10 11">
    <name type="scientific">Adineta steineri</name>
    <dbReference type="NCBI Taxonomy" id="433720"/>
    <lineage>
        <taxon>Eukaryota</taxon>
        <taxon>Metazoa</taxon>
        <taxon>Spiralia</taxon>
        <taxon>Gnathifera</taxon>
        <taxon>Rotifera</taxon>
        <taxon>Eurotatoria</taxon>
        <taxon>Bdelloidea</taxon>
        <taxon>Adinetida</taxon>
        <taxon>Adinetidae</taxon>
        <taxon>Adineta</taxon>
    </lineage>
</organism>
<evidence type="ECO:0000313" key="10">
    <source>
        <dbReference type="EMBL" id="CAF1624273.1"/>
    </source>
</evidence>
<dbReference type="GO" id="GO:0006520">
    <property type="term" value="P:amino acid metabolic process"/>
    <property type="evidence" value="ECO:0007669"/>
    <property type="project" value="InterPro"/>
</dbReference>
<dbReference type="SUPFAM" id="SSF53383">
    <property type="entry name" value="PLP-dependent transferases"/>
    <property type="match status" value="1"/>
</dbReference>
<proteinExistence type="inferred from homology"/>
<comment type="similarity">
    <text evidence="2 7">Belongs to the group II decarboxylase family.</text>
</comment>
<dbReference type="OrthoDB" id="392571at2759"/>
<dbReference type="Pfam" id="PF00282">
    <property type="entry name" value="Pyridoxal_deC"/>
    <property type="match status" value="1"/>
</dbReference>
<evidence type="ECO:0000256" key="7">
    <source>
        <dbReference type="RuleBase" id="RU000382"/>
    </source>
</evidence>
<evidence type="ECO:0000256" key="2">
    <source>
        <dbReference type="ARBA" id="ARBA00009533"/>
    </source>
</evidence>
<dbReference type="Gene3D" id="3.90.1150.170">
    <property type="match status" value="2"/>
</dbReference>
<dbReference type="InterPro" id="IPR015421">
    <property type="entry name" value="PyrdxlP-dep_Trfase_major"/>
</dbReference>
<dbReference type="GO" id="GO:0019752">
    <property type="term" value="P:carboxylic acid metabolic process"/>
    <property type="evidence" value="ECO:0007669"/>
    <property type="project" value="InterPro"/>
</dbReference>
<evidence type="ECO:0000313" key="9">
    <source>
        <dbReference type="EMBL" id="CAF1430755.1"/>
    </source>
</evidence>
<keyword evidence="3" id="KW-0210">Decarboxylase</keyword>
<comment type="caution">
    <text evidence="10">The sequence shown here is derived from an EMBL/GenBank/DDBJ whole genome shotgun (WGS) entry which is preliminary data.</text>
</comment>
<comment type="cofactor">
    <cofactor evidence="1 6 7">
        <name>pyridoxal 5'-phosphate</name>
        <dbReference type="ChEBI" id="CHEBI:597326"/>
    </cofactor>
</comment>
<reference evidence="10" key="1">
    <citation type="submission" date="2021-02" db="EMBL/GenBank/DDBJ databases">
        <authorList>
            <person name="Nowell W R."/>
        </authorList>
    </citation>
    <scope>NUCLEOTIDE SEQUENCE</scope>
</reference>
<dbReference type="PANTHER" id="PTHR11999:SF70">
    <property type="entry name" value="MIP05841P"/>
    <property type="match status" value="1"/>
</dbReference>
<feature type="modified residue" description="N6-(pyridoxal phosphate)lysine" evidence="6">
    <location>
        <position position="264"/>
    </location>
</feature>
<dbReference type="Proteomes" id="UP000663877">
    <property type="component" value="Unassembled WGS sequence"/>
</dbReference>
<dbReference type="EMBL" id="CAJNOI010001665">
    <property type="protein sequence ID" value="CAF1430755.1"/>
    <property type="molecule type" value="Genomic_DNA"/>
</dbReference>
<dbReference type="PRINTS" id="PR00800">
    <property type="entry name" value="YHDCRBOXLASE"/>
</dbReference>